<accession>A0A2P5E6V5</accession>
<evidence type="ECO:0000256" key="1">
    <source>
        <dbReference type="SAM" id="Coils"/>
    </source>
</evidence>
<feature type="coiled-coil region" evidence="1">
    <location>
        <begin position="3033"/>
        <end position="3067"/>
    </location>
</feature>
<dbReference type="OrthoDB" id="10036779at2759"/>
<protein>
    <submittedName>
        <fullName evidence="2">Histidine kinase-like ATPase, C-terminal domain containing protein</fullName>
    </submittedName>
</protein>
<dbReference type="Gene3D" id="3.30.565.10">
    <property type="entry name" value="Histidine kinase-like ATPase, C-terminal domain"/>
    <property type="match status" value="2"/>
</dbReference>
<proteinExistence type="predicted"/>
<dbReference type="InParanoid" id="A0A2P5E6V5"/>
<feature type="coiled-coil region" evidence="1">
    <location>
        <begin position="1156"/>
        <end position="1183"/>
    </location>
</feature>
<dbReference type="EMBL" id="JXTC01000221">
    <property type="protein sequence ID" value="PON81264.1"/>
    <property type="molecule type" value="Genomic_DNA"/>
</dbReference>
<keyword evidence="3" id="KW-1185">Reference proteome</keyword>
<evidence type="ECO:0000313" key="2">
    <source>
        <dbReference type="EMBL" id="PON81264.1"/>
    </source>
</evidence>
<feature type="coiled-coil region" evidence="1">
    <location>
        <begin position="2758"/>
        <end position="2785"/>
    </location>
</feature>
<dbReference type="PANTHER" id="PTHR33566">
    <property type="entry name" value="EN/SPM-LIKE TRANSPOSON-RELATED"/>
    <property type="match status" value="1"/>
</dbReference>
<name>A0A2P5E6V5_TREOI</name>
<keyword evidence="2" id="KW-0808">Transferase</keyword>
<dbReference type="STRING" id="63057.A0A2P5E6V5"/>
<dbReference type="PANTHER" id="PTHR33566:SF1">
    <property type="entry name" value="EN_SPM-LIKE TRANSPOSON-RELATED"/>
    <property type="match status" value="1"/>
</dbReference>
<dbReference type="SUPFAM" id="SSF55874">
    <property type="entry name" value="ATPase domain of HSP90 chaperone/DNA topoisomerase II/histidine kinase"/>
    <property type="match status" value="2"/>
</dbReference>
<keyword evidence="1" id="KW-0175">Coiled coil</keyword>
<evidence type="ECO:0000313" key="3">
    <source>
        <dbReference type="Proteomes" id="UP000237000"/>
    </source>
</evidence>
<gene>
    <name evidence="2" type="ORF">TorRG33x02_230040</name>
</gene>
<organism evidence="2 3">
    <name type="scientific">Trema orientale</name>
    <name type="common">Charcoal tree</name>
    <name type="synonym">Celtis orientalis</name>
    <dbReference type="NCBI Taxonomy" id="63057"/>
    <lineage>
        <taxon>Eukaryota</taxon>
        <taxon>Viridiplantae</taxon>
        <taxon>Streptophyta</taxon>
        <taxon>Embryophyta</taxon>
        <taxon>Tracheophyta</taxon>
        <taxon>Spermatophyta</taxon>
        <taxon>Magnoliopsida</taxon>
        <taxon>eudicotyledons</taxon>
        <taxon>Gunneridae</taxon>
        <taxon>Pentapetalae</taxon>
        <taxon>rosids</taxon>
        <taxon>fabids</taxon>
        <taxon>Rosales</taxon>
        <taxon>Cannabaceae</taxon>
        <taxon>Trema</taxon>
    </lineage>
</organism>
<dbReference type="Proteomes" id="UP000237000">
    <property type="component" value="Unassembled WGS sequence"/>
</dbReference>
<comment type="caution">
    <text evidence="2">The sequence shown here is derived from an EMBL/GenBank/DDBJ whole genome shotgun (WGS) entry which is preliminary data.</text>
</comment>
<keyword evidence="2" id="KW-0418">Kinase</keyword>
<sequence>MEPKTMFQKGKKRLFVEIGDDESVNEVVFRFKILLPNGTSVGLNLRDPGPKMHFDDFINLVKEEYFRLLKHSESMKRKRSVNWKAGCLFLQDANDVKVKSVMDFKSFKPHKCHILRLHDGSGEFTGTFENMWDLTPDTELLKELPEEYTFETALADLIDNSLQAVWSNSRRDRRLISVDLSKDRISIFDTGPGMDGSDENSIVKWGKMGASLHRSSKEKAIGGKPPYLMPFFGMFGYGGPIASMHLGRHALVSSKTQNSKKVYILRLEREALLSSSGFELNWKTDGGIRDPLEDEIARSPHGSFTKCDEMSDTGKTITPIEFQVNGTNLAEIEGGEVAITNMHSCNGPDFVLQLHFSFKQDSVTKSPGSRAYQEANLRLKCVYFPVVEGKENFEKILEKLKDEGYKIAENNETFSRVSIRRLGRLLPDARWTDLAHHNPFTIALRNFCNNLSDNEKGIDIKVYRDGKLLSPSQLDKDYQNWIIQMHQQYDEEVDHGEDQPVLVVSPGPATGKALHISSDVIRVHKILKRKGDNWEAGQKVKILKGACAGVHKNNVYATIEYFVIGGFEGDAGGDAQIICRPLSTPDEEGCLLSEVDGDAHLDIRSSLSIPISVIDSGKCIRVESTEWKNLVEKQLQKSPSMVDLLSAKQCQELRLDEEELPVTAIAGKYPPKEVVAVVRPANYISRRDLEVLDQKYIFKSNTEMSLKVKFNGEKKDQNPEHVYSVRVKPSSHQGIHGIYFFPLGCKFPDLFQKAGVYTFTFSLIDSSCNPFIKRVEVNASSEIGEWKLSSNNQRLPYSVRVGSTSRPLYIACYDIYGNRTQFVSNPDVVINLQANKDVGFQVKGFKSNLSISKSTLHVKDLLIESGELDKIRPAYEATLVISSPDELFTVSIPCHATPGCLQFVKAQQSIFTNQLLPGCIIKEFELEMFDAYGNHMVKGLKVELNLEGFQILDQLGLKREVDDRGCVDLSGILKVIAGYGENVSLSVLSNNEVLFKQKFRTERRELRIASKVPEFLAAGSIMENVIFEIVDPEGVIDETIHDKEKTGLSHMLTIKADWLNVNESIRYTFKHGQCIVPAISLPQREGNFCFLACHSRHSNLSLSVEVHVIKPVIQTPELEHDEIQSTHLDGRVLVLQDSYSLKQGLEQDICRYGLQIGKLEEKFDALNEEKEKVEKNIKELQDSTEPYPVGFSNCFSTKEELTGEIEKIGNSAAAVLCNISRGVPFQEPENHLMKDIIGVVALLGRVYCSQLSRMLSEYLGAEQMLAVVSRSFEAAAALEKYEQNGGVDCSHALHAEATTLGKSIIGRFLVICLEDISPFVGGFEGGGCQRKLALPLPYLLDGAIPKGFLGFAVNMIDLDMDEVGIMTNSGHGLRETLFYHLFGELHVYRTREDMLAARACIKHGAVSLDGGILKQNGAISLGFGNPGICFQVVPTNSETPSSQENLKLLEEKKSELRKINDHIRRVRIAHEKTLKKFRKRQNNQVFAFRKELCLLSLRSAHSRSHSHSLSKDSKRRSPFSLSKISLSLDSRVSIIHLRISKRKLCVSPSEGLVFSGMEREMFSQRGKKRQLVEIGDNGSISEMYRFKILLPNGMAVGLNVRDPGPKMPLSNFIGLVKDEYSRVRENSESVQRKRPINWNIGTLFLQDANDVKMTSTDGSGKFAETFENMWDLTPDTDMLKETPESYTFETALADLIDNSLQAVWSNSKTDQRLISVDVLKDRISIFDTGPGMDGGDENSIVKWGKIGASLHRSEREQAVGGKPPYLMPYFGMFGSGGAFASMHLGRHALVSSKTKHSKKVYTLRLEREALLSNSISELSWKTEGGIRDPLETELAKTPCGSFTKVEIFEPNIESLDLFQLQCRLKDIYFPYIQCDEVSNSGKTITPIEFQVNGTDLAEIEGGEVAITNLHSCNGPDFILQLHFSFKQDSVTKRPGSRSYKEANARLKCVYFPVVEGRENIENILEKLEAEGHQISENFETFSRVSIRRLGRLIPDARWNVVVADTDAGINPTPSKTDLAHHSPFTTALKNFGLNLCENEKGINIRAYSDGKFLTPLQLERDYQDWIMQMHSKYDEEIDHGEDEPVLVVSPNPAKGKTIGISSDVLRLHQILKRKGKTWKSGQKIKILKGSCAGVYKNNVYATIEYFALGGFQGDAGGENQIICRPLDTPDEDGCVLSEVDGMTCLEIKGSMTVPLSVIDSEKCILVGSAEWNNQVQKLLQKSPSTIDLLSTKECEELEVQELPATATAGKVPPKDVVAVVRPANYVSKQDSRVLDQKYIFKCNIDMFLEIKLIREKKDIQDAEHVYSGRMRPSSHQGIHGIYVFPLGRRFPHLFQKAGVYTFSFSLIDSSCKTFVKRVAVNASSEIGKWELLSDKQSQPYSVRVGSTLRPLSIACYDIYDNRTCFTSNPEVVVKLQAIKDVDFCIKKFKSDLSSSKSTLKIEDLLIESSDLDKIRPVYEATLVISSPDGIFSVSIPCHVTPGCLQLVRSQQSITANQLLPGCIVKELELEMFDAYGNYVVKGLEVQLDLEGFQILDHVGLTRKVDNHGCVDLSGLLKVTASYGENVSLSVSSVNKIFLKQEFQIERRELRIASKASDSDALVPEFLTAGSILENIIFEVVNSNGVVDDTIHDEEKIGQSHLLTIKADSLNTDDSIRYTFKHGRCTVPAIPIPQREGIFHFLACHSRHSNLSLRVEVHVVRPSMQTPKLEYNEIQSPDKGVFLLQDSSSLKQAGKSFIMSIESNKEGLEEEILKYGLFIGNLEAKLEALNVEKQRVEENLEELQDSTEPYLPSFPDRFSTREELMEEIEKMGNSAAAVLCNISRGVSFQEPKNHLMRDIIGLVALLGRVHSSQLSRILSEYLGADQMLAVVSRSFKAASVLGHALHTEAATLKKSLSGRFLVICLEDISPYRDGFEGGGSQRKLALPLPHLRDRTIPEGFLGFAVNMIDLDINQLSIRTNSGDGLRETLFYRLFGQLHVYRTNEDMLAARACIKHGAVSLDGGILKENGIISLGFGDPLICFQVITTKSEMPFSQETLMQLEEKRSELRKINEDIEEKKRMHKKVMKKFRKIQKDHNKLMDNVQPILEHYYLEYGSSAEGETIRTSGHDPTVYANSLSVQDPAASMQVNPNGMDIVVVKDDGQNGGFSHAESIIQYSKKLQDDLHIIGMKIKQHEDSIKFLKSQKTKFDDSILDLQVTLGKYHSSNATKIENEDHSHLQTEEEIYGQILRHERSAAGIFCQLKTRHGTQASHLTMTKDVLGVVVTLGKVDDDNLSRLFSEYLGMETMLAIVCKTYEGVQALEVYDKEGGINKTAGLHGLGASIGRALEGRFNVVCLESLRPYAGEFILDDPQRRLDLLKPRLPDGECPPGFLGFAVNMINVDSTNLFYVTASGHGLRETLFYHLFSRLQVYKTRADMLNALPCISDGALSLDGGIIKATGVFSLGNRQDVDVRFPKPSVALSLPESYLGAERQIQELKWKKEKMAEDIKREQTLLDNAKFKFDRKKQEFLKFLAESSSYASQTSPLISGLSPTKLTGHRRNRNTLGLSLDLFPSCYGRPSLKYCIYPHCRIPMPAPPTLKREIGSREEAWLSLPCPPLAIAIHDIQLLEFLLLFQNPN</sequence>
<reference evidence="3" key="1">
    <citation type="submission" date="2016-06" db="EMBL/GenBank/DDBJ databases">
        <title>Parallel loss of symbiosis genes in relatives of nitrogen-fixing non-legume Parasponia.</title>
        <authorList>
            <person name="Van Velzen R."/>
            <person name="Holmer R."/>
            <person name="Bu F."/>
            <person name="Rutten L."/>
            <person name="Van Zeijl A."/>
            <person name="Liu W."/>
            <person name="Santuari L."/>
            <person name="Cao Q."/>
            <person name="Sharma T."/>
            <person name="Shen D."/>
            <person name="Roswanjaya Y."/>
            <person name="Wardhani T."/>
            <person name="Kalhor M.S."/>
            <person name="Jansen J."/>
            <person name="Van den Hoogen J."/>
            <person name="Gungor B."/>
            <person name="Hartog M."/>
            <person name="Hontelez J."/>
            <person name="Verver J."/>
            <person name="Yang W.-C."/>
            <person name="Schijlen E."/>
            <person name="Repin R."/>
            <person name="Schilthuizen M."/>
            <person name="Schranz E."/>
            <person name="Heidstra R."/>
            <person name="Miyata K."/>
            <person name="Fedorova E."/>
            <person name="Kohlen W."/>
            <person name="Bisseling T."/>
            <person name="Smit S."/>
            <person name="Geurts R."/>
        </authorList>
    </citation>
    <scope>NUCLEOTIDE SEQUENCE [LARGE SCALE GENOMIC DNA]</scope>
    <source>
        <strain evidence="3">cv. RG33-2</strain>
    </source>
</reference>
<dbReference type="GO" id="GO:0016301">
    <property type="term" value="F:kinase activity"/>
    <property type="evidence" value="ECO:0007669"/>
    <property type="project" value="UniProtKB-KW"/>
</dbReference>
<dbReference type="Pfam" id="PF13589">
    <property type="entry name" value="HATPase_c_3"/>
    <property type="match status" value="2"/>
</dbReference>
<dbReference type="InterPro" id="IPR036890">
    <property type="entry name" value="HATPase_C_sf"/>
</dbReference>
<feature type="coiled-coil region" evidence="1">
    <location>
        <begin position="3466"/>
        <end position="3493"/>
    </location>
</feature>